<proteinExistence type="predicted"/>
<dbReference type="EMBL" id="CP001433">
    <property type="protein sequence ID" value="ACN52635.1"/>
    <property type="molecule type" value="Genomic_DNA"/>
</dbReference>
<dbReference type="OrthoDB" id="352001at2"/>
<dbReference type="NCBIfam" id="NF033728">
    <property type="entry name" value="borfam54_1"/>
    <property type="match status" value="1"/>
</dbReference>
<name>C0R8A7_BORVA</name>
<dbReference type="HOGENOM" id="CLU_955367_0_0_12"/>
<dbReference type="NCBIfam" id="NF033729">
    <property type="entry name" value="borfam54_2"/>
    <property type="match status" value="1"/>
</dbReference>
<organism evidence="1 2">
    <name type="scientific">Borreliella valaisiana VS116</name>
    <dbReference type="NCBI Taxonomy" id="445987"/>
    <lineage>
        <taxon>Bacteria</taxon>
        <taxon>Pseudomonadati</taxon>
        <taxon>Spirochaetota</taxon>
        <taxon>Spirochaetia</taxon>
        <taxon>Spirochaetales</taxon>
        <taxon>Borreliaceae</taxon>
        <taxon>Borreliella</taxon>
    </lineage>
</organism>
<dbReference type="Gene3D" id="1.10.3160.10">
    <property type="entry name" value="Bbcrasp-1"/>
    <property type="match status" value="1"/>
</dbReference>
<keyword evidence="1" id="KW-0614">Plasmid</keyword>
<dbReference type="InterPro" id="IPR008421">
    <property type="entry name" value="Borrelia_lipoprotein_PFam54/60"/>
</dbReference>
<evidence type="ECO:0000313" key="2">
    <source>
        <dbReference type="Proteomes" id="UP000006163"/>
    </source>
</evidence>
<reference evidence="1 2" key="1">
    <citation type="journal article" date="2012" name="J. Bacteriol.">
        <title>Whole-Genome Sequences of Borrelia bissettii, Borrelia valaisiana, and Borrelia spielmanii.</title>
        <authorList>
            <person name="Schutzer S.E."/>
            <person name="Fraser-Liggett C.M."/>
            <person name="Qiu W.G."/>
            <person name="Kraiczy P."/>
            <person name="Mongodin E.F."/>
            <person name="Dunn J.J."/>
            <person name="Luft B.J."/>
            <person name="Casjens S.R."/>
        </authorList>
    </citation>
    <scope>NUCLEOTIDE SEQUENCE [LARGE SCALE GENOMIC DNA]</scope>
    <source>
        <strain evidence="1 2">VS116</strain>
        <plasmid evidence="1">VS116_lp54</plasmid>
    </source>
</reference>
<dbReference type="Proteomes" id="UP000006163">
    <property type="component" value="Plasmid VS116_lp54"/>
</dbReference>
<accession>C0R8A7</accession>
<dbReference type="Pfam" id="PF05714">
    <property type="entry name" value="PFam54_60"/>
    <property type="match status" value="1"/>
</dbReference>
<protein>
    <submittedName>
        <fullName evidence="1">Putative antigen, P35</fullName>
    </submittedName>
</protein>
<dbReference type="NCBIfam" id="NF033730">
    <property type="entry name" value="borfam54_3"/>
    <property type="match status" value="1"/>
</dbReference>
<evidence type="ECO:0000313" key="1">
    <source>
        <dbReference type="EMBL" id="ACN52635.1"/>
    </source>
</evidence>
<dbReference type="AlphaFoldDB" id="C0R8A7"/>
<geneLocation type="plasmid" evidence="1 2">
    <name>VS116_lp54</name>
</geneLocation>
<gene>
    <name evidence="1" type="ORF">BVAVS116_A0066</name>
</gene>
<dbReference type="RefSeq" id="WP_012665700.1">
    <property type="nucleotide sequence ID" value="NC_012177.1"/>
</dbReference>
<sequence>MKKNTIYKILKLFKITLLASCSFYSKPNDKEATNELQPNHIELNKTSITKEGNLKKILNLGQKEPSNNGKENVIQKITQRFNENEKLINKIGPNIEILAQKINTDVQKIEPINQFEINKNTFPEKQDDNIDAILENNLFRRLFYSSLEYDENNIKRLITILAQASSSNGDHYRVIGLIFWTGFKIQESFEKAVNLLTKDEQRRLMFNFKTKTVKDVQENFEKLIQERNAWITIVENIISDYDKYAGIRADGIVLKEFIKNGYEHKFNPNKSMQILMDIETLLKACCDHIHY</sequence>
<keyword evidence="2" id="KW-1185">Reference proteome</keyword>
<dbReference type="GeneID" id="63641715"/>